<organism evidence="2 3">
    <name type="scientific">Helicobacter ibis</name>
    <dbReference type="NCBI Taxonomy" id="2962633"/>
    <lineage>
        <taxon>Bacteria</taxon>
        <taxon>Pseudomonadati</taxon>
        <taxon>Campylobacterota</taxon>
        <taxon>Epsilonproteobacteria</taxon>
        <taxon>Campylobacterales</taxon>
        <taxon>Helicobacteraceae</taxon>
        <taxon>Helicobacter</taxon>
    </lineage>
</organism>
<evidence type="ECO:0000256" key="1">
    <source>
        <dbReference type="SAM" id="SignalP"/>
    </source>
</evidence>
<proteinExistence type="predicted"/>
<evidence type="ECO:0000313" key="3">
    <source>
        <dbReference type="Proteomes" id="UP001210261"/>
    </source>
</evidence>
<name>A0ABT4VDX4_9HELI</name>
<dbReference type="EMBL" id="JAQHXR010000002">
    <property type="protein sequence ID" value="MDA3968904.1"/>
    <property type="molecule type" value="Genomic_DNA"/>
</dbReference>
<feature type="chain" id="PRO_5046508468" description="Transglycosylase SLT domain-containing protein" evidence="1">
    <location>
        <begin position="19"/>
        <end position="247"/>
    </location>
</feature>
<accession>A0ABT4VDX4</accession>
<evidence type="ECO:0000313" key="2">
    <source>
        <dbReference type="EMBL" id="MDA3968904.1"/>
    </source>
</evidence>
<protein>
    <recommendedName>
        <fullName evidence="4">Transglycosylase SLT domain-containing protein</fullName>
    </recommendedName>
</protein>
<keyword evidence="1" id="KW-0732">Signal</keyword>
<dbReference type="RefSeq" id="WP_271021196.1">
    <property type="nucleotide sequence ID" value="NZ_JAQHXR010000002.1"/>
</dbReference>
<keyword evidence="3" id="KW-1185">Reference proteome</keyword>
<sequence>MNLRIVCLFLFLYSIAFAVPQVEFKNSCVPLKDFSDSQKEVLLKSYLAGEKFGYGYTLAAIAWKESCAGEYKMNFQDPSAGNFHAYIPGVIKRYPSLKQNGFTQNMVGALLVENDEFAAKIAISELQFWDKTHKGNWKNIIKSYNKGYSWQKNENSNVQAEKYYSDIAQRVKQLQGYFDTKEMKEIALKMPKKNMQNKEENKTYYAYNEDKKEEFMLLPIYQIGNEFAAPLKQKPTIIKDFELMEIY</sequence>
<evidence type="ECO:0008006" key="4">
    <source>
        <dbReference type="Google" id="ProtNLM"/>
    </source>
</evidence>
<gene>
    <name evidence="2" type="ORF">PF021_04350</name>
</gene>
<feature type="signal peptide" evidence="1">
    <location>
        <begin position="1"/>
        <end position="18"/>
    </location>
</feature>
<reference evidence="2 3" key="1">
    <citation type="submission" date="2023-01" db="EMBL/GenBank/DDBJ databases">
        <title>Description of Helicobacter ibis sp. nov. isolated from faecal droppings of black-faced ibis (Theristicus melanopis).</title>
        <authorList>
            <person name="Lopez-Cantillo M."/>
            <person name="Vidal-Veuthey B."/>
            <person name="Mella A."/>
            <person name="De La Haba R."/>
            <person name="Collado L."/>
        </authorList>
    </citation>
    <scope>NUCLEOTIDE SEQUENCE [LARGE SCALE GENOMIC DNA]</scope>
    <source>
        <strain evidence="2 3">A82</strain>
    </source>
</reference>
<comment type="caution">
    <text evidence="2">The sequence shown here is derived from an EMBL/GenBank/DDBJ whole genome shotgun (WGS) entry which is preliminary data.</text>
</comment>
<dbReference type="Proteomes" id="UP001210261">
    <property type="component" value="Unassembled WGS sequence"/>
</dbReference>